<dbReference type="Proteomes" id="UP000440578">
    <property type="component" value="Unassembled WGS sequence"/>
</dbReference>
<dbReference type="InterPro" id="IPR035595">
    <property type="entry name" value="UDP_glycos_trans_CS"/>
</dbReference>
<dbReference type="PANTHER" id="PTHR48043">
    <property type="entry name" value="EG:EG0003.4 PROTEIN-RELATED"/>
    <property type="match status" value="1"/>
</dbReference>
<sequence length="549" mass="60488">MARHHRPALAGVRRLNAEVHPADAIMGPSRSAGVAALLLCLVIGGEAARILMLVPIGGKSQKNIFYGLASGLVERGHDVVFFNGFKPSTPVKGVREVVPDELARIFSDENLPNMFKMNERGMQAGLKQFLTFFSDGPRAALESKELDQLLKEKFDLVVFGGFSYPLYFVAHVLKTPFIILVPVSYFPIFMSPMGNPTLPAIIPTPFVMSTDKMTFMTRVKNVMSHFFLDIVFRRGFSFYSDRLIAEKFGPGVMPPVLDIERNASLLMLSSNPAMDYPKALLPNTIEVGGMHCAEPKPLPKELTTFLGDSEFIFFSLGSVVRPQDMSPEQKASILAALGKLPFKVLLKWDTTDRAGLPANILPSKWLPQQDIIGSSKCRLFVTHGGFGSLVESVCHGTPLLVLPVTGDQQGNAITAERLGMGETLTWDRLNADTLKASIESAMSSERLAAARYRQRLMREQPVPPRHLAVHWAEHVIRHGGAPHLQSVGAELNFFQYYSLDVLAFLLAVLLLALKLLVAMVKCCCRCVCGRKASQEPPKEKSKGKRAKSD</sequence>
<evidence type="ECO:0000313" key="6">
    <source>
        <dbReference type="EMBL" id="KAF0298681.1"/>
    </source>
</evidence>
<keyword evidence="5" id="KW-0472">Membrane</keyword>
<keyword evidence="5" id="KW-0812">Transmembrane</keyword>
<organism evidence="6 7">
    <name type="scientific">Amphibalanus amphitrite</name>
    <name type="common">Striped barnacle</name>
    <name type="synonym">Balanus amphitrite</name>
    <dbReference type="NCBI Taxonomy" id="1232801"/>
    <lineage>
        <taxon>Eukaryota</taxon>
        <taxon>Metazoa</taxon>
        <taxon>Ecdysozoa</taxon>
        <taxon>Arthropoda</taxon>
        <taxon>Crustacea</taxon>
        <taxon>Multicrustacea</taxon>
        <taxon>Cirripedia</taxon>
        <taxon>Thoracica</taxon>
        <taxon>Thoracicalcarea</taxon>
        <taxon>Balanomorpha</taxon>
        <taxon>Balanoidea</taxon>
        <taxon>Balanidae</taxon>
        <taxon>Amphibalaninae</taxon>
        <taxon>Amphibalanus</taxon>
    </lineage>
</organism>
<evidence type="ECO:0000256" key="4">
    <source>
        <dbReference type="RuleBase" id="RU003718"/>
    </source>
</evidence>
<comment type="caution">
    <text evidence="6">The sequence shown here is derived from an EMBL/GenBank/DDBJ whole genome shotgun (WGS) entry which is preliminary data.</text>
</comment>
<comment type="similarity">
    <text evidence="1 4">Belongs to the UDP-glycosyltransferase family.</text>
</comment>
<keyword evidence="2 4" id="KW-0328">Glycosyltransferase</keyword>
<reference evidence="6 7" key="1">
    <citation type="submission" date="2019-07" db="EMBL/GenBank/DDBJ databases">
        <title>Draft genome assembly of a fouling barnacle, Amphibalanus amphitrite (Darwin, 1854): The first reference genome for Thecostraca.</title>
        <authorList>
            <person name="Kim W."/>
        </authorList>
    </citation>
    <scope>NUCLEOTIDE SEQUENCE [LARGE SCALE GENOMIC DNA]</scope>
    <source>
        <strain evidence="6">SNU_AA5</strain>
        <tissue evidence="6">Soma without cirri and trophi</tissue>
    </source>
</reference>
<evidence type="ECO:0000313" key="7">
    <source>
        <dbReference type="Proteomes" id="UP000440578"/>
    </source>
</evidence>
<accession>A0A6A4W9X8</accession>
<evidence type="ECO:0000256" key="5">
    <source>
        <dbReference type="SAM" id="Phobius"/>
    </source>
</evidence>
<dbReference type="GO" id="GO:0008194">
    <property type="term" value="F:UDP-glycosyltransferase activity"/>
    <property type="evidence" value="ECO:0007669"/>
    <property type="project" value="InterPro"/>
</dbReference>
<dbReference type="InterPro" id="IPR002213">
    <property type="entry name" value="UDP_glucos_trans"/>
</dbReference>
<feature type="transmembrane region" description="Helical" evidence="5">
    <location>
        <begin position="501"/>
        <end position="520"/>
    </location>
</feature>
<dbReference type="Pfam" id="PF00201">
    <property type="entry name" value="UDPGT"/>
    <property type="match status" value="1"/>
</dbReference>
<keyword evidence="3 4" id="KW-0808">Transferase</keyword>
<proteinExistence type="inferred from homology"/>
<evidence type="ECO:0000256" key="3">
    <source>
        <dbReference type="ARBA" id="ARBA00022679"/>
    </source>
</evidence>
<keyword evidence="5" id="KW-1133">Transmembrane helix</keyword>
<gene>
    <name evidence="6" type="primary">Ugt1a2_2</name>
    <name evidence="6" type="ORF">FJT64_003955</name>
</gene>
<evidence type="ECO:0000256" key="2">
    <source>
        <dbReference type="ARBA" id="ARBA00022676"/>
    </source>
</evidence>
<evidence type="ECO:0000256" key="1">
    <source>
        <dbReference type="ARBA" id="ARBA00009995"/>
    </source>
</evidence>
<dbReference type="EMBL" id="VIIS01001416">
    <property type="protein sequence ID" value="KAF0298681.1"/>
    <property type="molecule type" value="Genomic_DNA"/>
</dbReference>
<dbReference type="Gene3D" id="3.40.50.2000">
    <property type="entry name" value="Glycogen Phosphorylase B"/>
    <property type="match status" value="2"/>
</dbReference>
<dbReference type="OrthoDB" id="5835829at2759"/>
<keyword evidence="7" id="KW-1185">Reference proteome</keyword>
<protein>
    <submittedName>
        <fullName evidence="6">UDP-glucuronosyltransferase 1-2</fullName>
    </submittedName>
</protein>
<dbReference type="CDD" id="cd03784">
    <property type="entry name" value="GT1_Gtf-like"/>
    <property type="match status" value="1"/>
</dbReference>
<dbReference type="FunFam" id="3.40.50.2000:FF:000050">
    <property type="entry name" value="UDP-glucuronosyltransferase"/>
    <property type="match status" value="1"/>
</dbReference>
<dbReference type="InterPro" id="IPR050271">
    <property type="entry name" value="UDP-glycosyltransferase"/>
</dbReference>
<dbReference type="AlphaFoldDB" id="A0A6A4W9X8"/>
<dbReference type="PROSITE" id="PS00375">
    <property type="entry name" value="UDPGT"/>
    <property type="match status" value="1"/>
</dbReference>
<dbReference type="PANTHER" id="PTHR48043:SF145">
    <property type="entry name" value="FI06409P-RELATED"/>
    <property type="match status" value="1"/>
</dbReference>
<name>A0A6A4W9X8_AMPAM</name>
<dbReference type="SUPFAM" id="SSF53756">
    <property type="entry name" value="UDP-Glycosyltransferase/glycogen phosphorylase"/>
    <property type="match status" value="1"/>
</dbReference>